<evidence type="ECO:0008006" key="5">
    <source>
        <dbReference type="Google" id="ProtNLM"/>
    </source>
</evidence>
<dbReference type="InterPro" id="IPR002762">
    <property type="entry name" value="CbiX-like"/>
</dbReference>
<sequence>MSLVPRQALIVSHGQPSDPVPAEDTLKALALKVAAQLPDWNIQSATLAAEGRLEAALSTLSPGALIYPMFMANGWFVTSALPKRLGKTEATVIDPLGLDPSLPDLAAQALKETAQHAGWSLLQTTILLAAHGSGRSRKPAKMANDFADAIAARISVADIRVGFVEEVPFIEQAAKGCGPLSICLPLFACPGFHTTQDVPDALRQAEFPGVLLPVLGEAQGVPQLIANRLQQSRRSLPA</sequence>
<keyword evidence="1" id="KW-0479">Metal-binding</keyword>
<dbReference type="PANTHER" id="PTHR33542:SF3">
    <property type="entry name" value="SIROHYDROCHLORIN FERROCHELATASE, CHLOROPLASTIC"/>
    <property type="match status" value="1"/>
</dbReference>
<accession>A0A1Y5SVG6</accession>
<dbReference type="GO" id="GO:0046872">
    <property type="term" value="F:metal ion binding"/>
    <property type="evidence" value="ECO:0007669"/>
    <property type="project" value="UniProtKB-KW"/>
</dbReference>
<evidence type="ECO:0000313" key="4">
    <source>
        <dbReference type="Proteomes" id="UP000193077"/>
    </source>
</evidence>
<dbReference type="Gene3D" id="3.40.50.1400">
    <property type="match status" value="2"/>
</dbReference>
<keyword evidence="4" id="KW-1185">Reference proteome</keyword>
<dbReference type="GO" id="GO:0016829">
    <property type="term" value="F:lyase activity"/>
    <property type="evidence" value="ECO:0007669"/>
    <property type="project" value="UniProtKB-KW"/>
</dbReference>
<organism evidence="3 4">
    <name type="scientific">Falsiruegeria litorea R37</name>
    <dbReference type="NCBI Taxonomy" id="1200284"/>
    <lineage>
        <taxon>Bacteria</taxon>
        <taxon>Pseudomonadati</taxon>
        <taxon>Pseudomonadota</taxon>
        <taxon>Alphaproteobacteria</taxon>
        <taxon>Rhodobacterales</taxon>
        <taxon>Roseobacteraceae</taxon>
        <taxon>Falsiruegeria</taxon>
    </lineage>
</organism>
<dbReference type="Proteomes" id="UP000193077">
    <property type="component" value="Unassembled WGS sequence"/>
</dbReference>
<dbReference type="SUPFAM" id="SSF53800">
    <property type="entry name" value="Chelatase"/>
    <property type="match status" value="1"/>
</dbReference>
<evidence type="ECO:0000256" key="1">
    <source>
        <dbReference type="ARBA" id="ARBA00022723"/>
    </source>
</evidence>
<dbReference type="AlphaFoldDB" id="A0A1Y5SVG6"/>
<evidence type="ECO:0000313" key="3">
    <source>
        <dbReference type="EMBL" id="SLN48741.1"/>
    </source>
</evidence>
<dbReference type="Pfam" id="PF01903">
    <property type="entry name" value="CbiX"/>
    <property type="match status" value="1"/>
</dbReference>
<dbReference type="EMBL" id="FWFO01000001">
    <property type="protein sequence ID" value="SLN48741.1"/>
    <property type="molecule type" value="Genomic_DNA"/>
</dbReference>
<dbReference type="PANTHER" id="PTHR33542">
    <property type="entry name" value="SIROHYDROCHLORIN FERROCHELATASE, CHLOROPLASTIC"/>
    <property type="match status" value="1"/>
</dbReference>
<keyword evidence="2" id="KW-0456">Lyase</keyword>
<dbReference type="InterPro" id="IPR050963">
    <property type="entry name" value="Sirohydro_Cobaltochel/CbiX"/>
</dbReference>
<evidence type="ECO:0000256" key="2">
    <source>
        <dbReference type="ARBA" id="ARBA00023239"/>
    </source>
</evidence>
<dbReference type="OrthoDB" id="7346027at2"/>
<protein>
    <recommendedName>
        <fullName evidence="5">Sirohydrochlorin ferrochelatase</fullName>
    </recommendedName>
</protein>
<reference evidence="3 4" key="1">
    <citation type="submission" date="2017-03" db="EMBL/GenBank/DDBJ databases">
        <authorList>
            <person name="Afonso C.L."/>
            <person name="Miller P.J."/>
            <person name="Scott M.A."/>
            <person name="Spackman E."/>
            <person name="Goraichik I."/>
            <person name="Dimitrov K.M."/>
            <person name="Suarez D.L."/>
            <person name="Swayne D.E."/>
        </authorList>
    </citation>
    <scope>NUCLEOTIDE SEQUENCE [LARGE SCALE GENOMIC DNA]</scope>
    <source>
        <strain evidence="3 4">CECT 7639</strain>
    </source>
</reference>
<name>A0A1Y5SVG6_9RHOB</name>
<dbReference type="CDD" id="cd03416">
    <property type="entry name" value="CbiX_SirB_N"/>
    <property type="match status" value="1"/>
</dbReference>
<gene>
    <name evidence="3" type="ORF">TRL7639_02693</name>
</gene>
<proteinExistence type="predicted"/>